<evidence type="ECO:0000256" key="4">
    <source>
        <dbReference type="ARBA" id="ARBA00022692"/>
    </source>
</evidence>
<organism evidence="15 16">
    <name type="scientific">Mya arenaria</name>
    <name type="common">Soft-shell clam</name>
    <dbReference type="NCBI Taxonomy" id="6604"/>
    <lineage>
        <taxon>Eukaryota</taxon>
        <taxon>Metazoa</taxon>
        <taxon>Spiralia</taxon>
        <taxon>Lophotrochozoa</taxon>
        <taxon>Mollusca</taxon>
        <taxon>Bivalvia</taxon>
        <taxon>Autobranchia</taxon>
        <taxon>Heteroconchia</taxon>
        <taxon>Euheterodonta</taxon>
        <taxon>Imparidentia</taxon>
        <taxon>Neoheterodontei</taxon>
        <taxon>Myida</taxon>
        <taxon>Myoidea</taxon>
        <taxon>Myidae</taxon>
        <taxon>Mya</taxon>
    </lineage>
</organism>
<dbReference type="PRINTS" id="PR00248">
    <property type="entry name" value="GPCRMGR"/>
</dbReference>
<keyword evidence="16" id="KW-1185">Reference proteome</keyword>
<evidence type="ECO:0000256" key="3">
    <source>
        <dbReference type="ARBA" id="ARBA00022475"/>
    </source>
</evidence>
<dbReference type="Pfam" id="PF00003">
    <property type="entry name" value="7tm_3"/>
    <property type="match status" value="1"/>
</dbReference>
<dbReference type="PANTHER" id="PTHR24060">
    <property type="entry name" value="METABOTROPIC GLUTAMATE RECEPTOR"/>
    <property type="match status" value="1"/>
</dbReference>
<dbReference type="PROSITE" id="PS00981">
    <property type="entry name" value="G_PROTEIN_RECEP_F3_3"/>
    <property type="match status" value="1"/>
</dbReference>
<feature type="transmembrane region" description="Helical" evidence="12">
    <location>
        <begin position="453"/>
        <end position="473"/>
    </location>
</feature>
<evidence type="ECO:0000256" key="10">
    <source>
        <dbReference type="ARBA" id="ARBA00023224"/>
    </source>
</evidence>
<keyword evidence="5 12" id="KW-1133">Transmembrane helix</keyword>
<feature type="compositionally biased region" description="Polar residues" evidence="11">
    <location>
        <begin position="719"/>
        <end position="741"/>
    </location>
</feature>
<feature type="non-terminal residue" evidence="15">
    <location>
        <position position="755"/>
    </location>
</feature>
<evidence type="ECO:0000259" key="14">
    <source>
        <dbReference type="Pfam" id="PF01094"/>
    </source>
</evidence>
<keyword evidence="4 12" id="KW-0812">Transmembrane</keyword>
<keyword evidence="7 12" id="KW-0472">Membrane</keyword>
<comment type="similarity">
    <text evidence="2">Belongs to the G-protein coupled receptor 3 family.</text>
</comment>
<name>A0ABY7F391_MYAAR</name>
<keyword evidence="6" id="KW-0297">G-protein coupled receptor</keyword>
<feature type="transmembrane region" description="Helical" evidence="12">
    <location>
        <begin position="579"/>
        <end position="596"/>
    </location>
</feature>
<dbReference type="SUPFAM" id="SSF53822">
    <property type="entry name" value="Periplasmic binding protein-like I"/>
    <property type="match status" value="1"/>
</dbReference>
<dbReference type="Pfam" id="PF01094">
    <property type="entry name" value="ANF_receptor"/>
    <property type="match status" value="1"/>
</dbReference>
<feature type="transmembrane region" description="Helical" evidence="12">
    <location>
        <begin position="527"/>
        <end position="548"/>
    </location>
</feature>
<evidence type="ECO:0000256" key="6">
    <source>
        <dbReference type="ARBA" id="ARBA00023040"/>
    </source>
</evidence>
<evidence type="ECO:0000256" key="12">
    <source>
        <dbReference type="SAM" id="Phobius"/>
    </source>
</evidence>
<evidence type="ECO:0000313" key="15">
    <source>
        <dbReference type="EMBL" id="WAR15526.1"/>
    </source>
</evidence>
<evidence type="ECO:0000256" key="1">
    <source>
        <dbReference type="ARBA" id="ARBA00004651"/>
    </source>
</evidence>
<feature type="region of interest" description="Disordered" evidence="11">
    <location>
        <begin position="718"/>
        <end position="741"/>
    </location>
</feature>
<evidence type="ECO:0000256" key="5">
    <source>
        <dbReference type="ARBA" id="ARBA00022989"/>
    </source>
</evidence>
<dbReference type="InterPro" id="IPR038550">
    <property type="entry name" value="GPCR_3_9-Cys_sf"/>
</dbReference>
<feature type="domain" description="Receptor ligand binding region" evidence="14">
    <location>
        <begin position="1"/>
        <end position="308"/>
    </location>
</feature>
<dbReference type="InterPro" id="IPR017978">
    <property type="entry name" value="GPCR_3_C"/>
</dbReference>
<feature type="transmembrane region" description="Helical" evidence="12">
    <location>
        <begin position="485"/>
        <end position="506"/>
    </location>
</feature>
<proteinExistence type="inferred from homology"/>
<dbReference type="InterPro" id="IPR050726">
    <property type="entry name" value="mGluR"/>
</dbReference>
<dbReference type="InterPro" id="IPR000337">
    <property type="entry name" value="GPCR_3"/>
</dbReference>
<dbReference type="InterPro" id="IPR017979">
    <property type="entry name" value="GPCR_3_CS"/>
</dbReference>
<dbReference type="Gene3D" id="2.10.50.30">
    <property type="entry name" value="GPCR, family 3, nine cysteines domain"/>
    <property type="match status" value="1"/>
</dbReference>
<dbReference type="InterPro" id="IPR001828">
    <property type="entry name" value="ANF_lig-bd_rcpt"/>
</dbReference>
<evidence type="ECO:0000256" key="9">
    <source>
        <dbReference type="ARBA" id="ARBA00023180"/>
    </source>
</evidence>
<keyword evidence="8" id="KW-0675">Receptor</keyword>
<dbReference type="InterPro" id="IPR000162">
    <property type="entry name" value="GPCR_3_mtglu_rcpt"/>
</dbReference>
<dbReference type="Gene3D" id="3.40.50.2300">
    <property type="match status" value="2"/>
</dbReference>
<comment type="subcellular location">
    <subcellularLocation>
        <location evidence="1">Cell membrane</location>
        <topology evidence="1">Multi-pass membrane protein</topology>
    </subcellularLocation>
</comment>
<evidence type="ECO:0000313" key="16">
    <source>
        <dbReference type="Proteomes" id="UP001164746"/>
    </source>
</evidence>
<feature type="transmembrane region" description="Helical" evidence="12">
    <location>
        <begin position="415"/>
        <end position="441"/>
    </location>
</feature>
<dbReference type="EMBL" id="CP111020">
    <property type="protein sequence ID" value="WAR15526.1"/>
    <property type="molecule type" value="Genomic_DNA"/>
</dbReference>
<protein>
    <submittedName>
        <fullName evidence="15">GRM-like protein</fullName>
    </submittedName>
</protein>
<evidence type="ECO:0000256" key="2">
    <source>
        <dbReference type="ARBA" id="ARBA00007242"/>
    </source>
</evidence>
<reference evidence="15" key="1">
    <citation type="submission" date="2022-11" db="EMBL/GenBank/DDBJ databases">
        <title>Centuries of genome instability and evolution in soft-shell clam transmissible cancer (bioRxiv).</title>
        <authorList>
            <person name="Hart S.F.M."/>
            <person name="Yonemitsu M.A."/>
            <person name="Giersch R.M."/>
            <person name="Beal B.F."/>
            <person name="Arriagada G."/>
            <person name="Davis B.W."/>
            <person name="Ostrander E.A."/>
            <person name="Goff S.P."/>
            <person name="Metzger M.J."/>
        </authorList>
    </citation>
    <scope>NUCLEOTIDE SEQUENCE</scope>
    <source>
        <strain evidence="15">MELC-2E11</strain>
        <tissue evidence="15">Siphon/mantle</tissue>
    </source>
</reference>
<dbReference type="InterPro" id="IPR028082">
    <property type="entry name" value="Peripla_BP_I"/>
</dbReference>
<sequence>VSFFSTSTDLSNRDRFPYFLRTIPSDVNQAQAIVELVRMFNWSYVSVVYEESSYGIQGFNEVEKFLKLQGICIARTEKLLKDSGVPSEEFYDKIVNNLKESKNARGVIIFASDQEVGELMKAVRRKGATGMFSWIGSDGWGARGLAYLDKEAEVEGAITVQPLAYEVAGFKDYFLHLTPFNNDRNPWFVEYWEQHFQCKFPGSSWTPYNSNYNTTCTGTERIDPETFIMEAQLQFVSDAILAFAYAIHNMHVNVCGRSYVGVCPAMDPIDGEQLKNYLLNVNFTGMSEQHFRFLSNGDGPARYRILNFRQTFLGKYEWKTVGYFDNGRLFDVQDLRFQLDEPHHPSSVCSRTCGPGEATYLLDTQCCWTCAKCHTFQYLPTMYECKDCPYGWVPNADKTNCVMIPILYLRYDDGMAIGAMVFSALGILMTGFVTVAFIRYNDTPVVKASGRELSFVLLFGILLCYSMTFILVLKPTNFSCGAQKFGIGLCFSICYSAILTKTNRIARIFRAGKRTAKRPKFISPKSQLVICGGIVAFQNVVGAMWILLRPPEPMMYYANRDDHQLVCKDAVGGYNMIGFTYPIILVIVCTIYAIMTRKIPEAFNESKYIGFTMYTTCIIWLAFVPIYFSTAYDIKLRIATMCYSISLSATVALVCMFTPKMYVILTHSDKNVRKSFASNVTRTYTSPSTGTASRPCTYTSVPTQKTNTVELLKPAMKKSVSNKLSPSQESRTGQSISTQTLDSMDDILSSKEIAL</sequence>
<evidence type="ECO:0000256" key="7">
    <source>
        <dbReference type="ARBA" id="ARBA00023136"/>
    </source>
</evidence>
<dbReference type="PRINTS" id="PR00593">
    <property type="entry name" value="MTABOTROPICR"/>
</dbReference>
<evidence type="ECO:0000256" key="11">
    <source>
        <dbReference type="SAM" id="MobiDB-lite"/>
    </source>
</evidence>
<keyword evidence="9" id="KW-0325">Glycoprotein</keyword>
<feature type="transmembrane region" description="Helical" evidence="12">
    <location>
        <begin position="608"/>
        <end position="628"/>
    </location>
</feature>
<evidence type="ECO:0000256" key="8">
    <source>
        <dbReference type="ARBA" id="ARBA00023170"/>
    </source>
</evidence>
<keyword evidence="3" id="KW-1003">Cell membrane</keyword>
<dbReference type="CDD" id="cd15045">
    <property type="entry name" value="7tmC_mGluRs"/>
    <property type="match status" value="1"/>
</dbReference>
<accession>A0ABY7F391</accession>
<dbReference type="Proteomes" id="UP001164746">
    <property type="component" value="Chromosome 9"/>
</dbReference>
<feature type="transmembrane region" description="Helical" evidence="12">
    <location>
        <begin position="634"/>
        <end position="657"/>
    </location>
</feature>
<gene>
    <name evidence="15" type="ORF">MAR_005631</name>
</gene>
<feature type="domain" description="G-protein coupled receptors family 3 profile" evidence="13">
    <location>
        <begin position="409"/>
        <end position="660"/>
    </location>
</feature>
<evidence type="ECO:0000259" key="13">
    <source>
        <dbReference type="Pfam" id="PF00003"/>
    </source>
</evidence>
<keyword evidence="10" id="KW-0807">Transducer</keyword>